<keyword evidence="6" id="KW-0067">ATP-binding</keyword>
<dbReference type="EC" id="6.1.1.21" evidence="2"/>
<evidence type="ECO:0000256" key="2">
    <source>
        <dbReference type="ARBA" id="ARBA00012815"/>
    </source>
</evidence>
<accession>A0AAV7F552</accession>
<dbReference type="Gene3D" id="3.40.50.800">
    <property type="entry name" value="Anticodon-binding domain"/>
    <property type="match status" value="1"/>
</dbReference>
<dbReference type="CDD" id="cd00859">
    <property type="entry name" value="HisRS_anticodon"/>
    <property type="match status" value="1"/>
</dbReference>
<dbReference type="Pfam" id="PF03129">
    <property type="entry name" value="HGTP_anticodon"/>
    <property type="match status" value="1"/>
</dbReference>
<dbReference type="Gene3D" id="3.30.930.10">
    <property type="entry name" value="Bira Bifunctional Protein, Domain 2"/>
    <property type="match status" value="1"/>
</dbReference>
<evidence type="ECO:0000256" key="3">
    <source>
        <dbReference type="ARBA" id="ARBA00015302"/>
    </source>
</evidence>
<evidence type="ECO:0000259" key="11">
    <source>
        <dbReference type="PROSITE" id="PS50862"/>
    </source>
</evidence>
<evidence type="ECO:0000256" key="7">
    <source>
        <dbReference type="ARBA" id="ARBA00022917"/>
    </source>
</evidence>
<gene>
    <name evidence="12" type="ORF">H6P81_000696</name>
</gene>
<dbReference type="PROSITE" id="PS50862">
    <property type="entry name" value="AA_TRNA_LIGASE_II"/>
    <property type="match status" value="1"/>
</dbReference>
<proteinExistence type="inferred from homology"/>
<dbReference type="Pfam" id="PF13393">
    <property type="entry name" value="tRNA-synt_His"/>
    <property type="match status" value="1"/>
</dbReference>
<dbReference type="NCBIfam" id="TIGR00442">
    <property type="entry name" value="hisS"/>
    <property type="match status" value="1"/>
</dbReference>
<comment type="similarity">
    <text evidence="1">Belongs to the class-II aminoacyl-tRNA synthetase family.</text>
</comment>
<dbReference type="PANTHER" id="PTHR11476">
    <property type="entry name" value="HISTIDYL-TRNA SYNTHETASE"/>
    <property type="match status" value="1"/>
</dbReference>
<evidence type="ECO:0000256" key="8">
    <source>
        <dbReference type="ARBA" id="ARBA00023146"/>
    </source>
</evidence>
<dbReference type="InterPro" id="IPR015807">
    <property type="entry name" value="His-tRNA-ligase"/>
</dbReference>
<evidence type="ECO:0000256" key="4">
    <source>
        <dbReference type="ARBA" id="ARBA00022598"/>
    </source>
</evidence>
<dbReference type="Gene3D" id="1.20.200.10">
    <property type="entry name" value="Fumarase/aspartase (Central domain)"/>
    <property type="match status" value="1"/>
</dbReference>
<protein>
    <recommendedName>
        <fullName evidence="3">Histidine--tRNA ligase, cytoplasmic</fullName>
        <ecNumber evidence="2">6.1.1.21</ecNumber>
    </recommendedName>
    <alternativeName>
        <fullName evidence="9">Histidyl-tRNA synthetase</fullName>
    </alternativeName>
</protein>
<dbReference type="GO" id="GO:0032543">
    <property type="term" value="P:mitochondrial translation"/>
    <property type="evidence" value="ECO:0007669"/>
    <property type="project" value="TreeGrafter"/>
</dbReference>
<dbReference type="GO" id="GO:0003723">
    <property type="term" value="F:RNA binding"/>
    <property type="evidence" value="ECO:0007669"/>
    <property type="project" value="TreeGrafter"/>
</dbReference>
<dbReference type="FunFam" id="3.30.930.10:FF:000061">
    <property type="entry name" value="Histidine--tRNA ligase, cytoplasmic"/>
    <property type="match status" value="1"/>
</dbReference>
<dbReference type="GO" id="GO:0004821">
    <property type="term" value="F:histidine-tRNA ligase activity"/>
    <property type="evidence" value="ECO:0007669"/>
    <property type="project" value="UniProtKB-EC"/>
</dbReference>
<evidence type="ECO:0000256" key="9">
    <source>
        <dbReference type="ARBA" id="ARBA00030619"/>
    </source>
</evidence>
<dbReference type="GO" id="GO:0005829">
    <property type="term" value="C:cytosol"/>
    <property type="evidence" value="ECO:0007669"/>
    <property type="project" value="TreeGrafter"/>
</dbReference>
<evidence type="ECO:0000313" key="12">
    <source>
        <dbReference type="EMBL" id="KAG9456188.1"/>
    </source>
</evidence>
<evidence type="ECO:0000256" key="1">
    <source>
        <dbReference type="ARBA" id="ARBA00008226"/>
    </source>
</evidence>
<dbReference type="InterPro" id="IPR041715">
    <property type="entry name" value="HisRS-like_core"/>
</dbReference>
<comment type="caution">
    <text evidence="12">The sequence shown here is derived from an EMBL/GenBank/DDBJ whole genome shotgun (WGS) entry which is preliminary data.</text>
</comment>
<feature type="domain" description="Aminoacyl-transfer RNA synthetases class-II family profile" evidence="11">
    <location>
        <begin position="542"/>
        <end position="779"/>
    </location>
</feature>
<evidence type="ECO:0000256" key="6">
    <source>
        <dbReference type="ARBA" id="ARBA00022840"/>
    </source>
</evidence>
<keyword evidence="5" id="KW-0547">Nucleotide-binding</keyword>
<dbReference type="InterPro" id="IPR006195">
    <property type="entry name" value="aa-tRNA-synth_II"/>
</dbReference>
<evidence type="ECO:0000256" key="5">
    <source>
        <dbReference type="ARBA" id="ARBA00022741"/>
    </source>
</evidence>
<reference evidence="12 13" key="1">
    <citation type="submission" date="2021-07" db="EMBL/GenBank/DDBJ databases">
        <title>The Aristolochia fimbriata genome: insights into angiosperm evolution, floral development and chemical biosynthesis.</title>
        <authorList>
            <person name="Jiao Y."/>
        </authorList>
    </citation>
    <scope>NUCLEOTIDE SEQUENCE [LARGE SCALE GENOMIC DNA]</scope>
    <source>
        <strain evidence="12">IBCAS-2021</strain>
        <tissue evidence="12">Leaf</tissue>
    </source>
</reference>
<dbReference type="PANTHER" id="PTHR11476:SF7">
    <property type="entry name" value="HISTIDINE--TRNA LIGASE"/>
    <property type="match status" value="1"/>
</dbReference>
<sequence length="900" mass="99083">MATSVVTVGGKASSLSSSSVYAVANARATVEIDSSILEKRSQSQSKKPPYVGCSITRWSSAGSGSLTREESRAALLVLLNKLLLVDSGIRSDLPLLIQKTLNDASDSTDLTSIFDGVAVTKEEKTVVEASLADLDGILALIDCSASALISVIDAVAALSCEAVNADPKAFDLTVSGDGFSRKDQTDVASDMRDLLFGSKFVGQNAIDAVNEIPELHGDFRSAVRSVHARAREVLNSKVIGKGKSLMGIVSHITWAMSTVGEISLQRAKITVDGLEDQLKARVSELLVKNSVSCFEEIKRGLDTAAKAHSMELTIVLHEIYGFFIRLRNVLAWEAAVALYAFELNDELSGGNENVEKKDESQNDMKSDKKVVKKNEKRKKVLGKGTAIIRQFLKDVLLIKSKITNDSHLVLVDWATRLSTLFSPVDPELAVLSNIIKEVVESNEVRRLPKIPKGTRDFGKEQMAIRERAFSIIVGVFKRHGGTALDTPVFELRETLMGKYGEDSKLIYDLADQGGEICSLRYDLTVPFARYLAMNKINSLKRYQIAKVYRRDNPSKGRYREFYQCDFDIAGKCDWMEFDFEVIKVLTELLDELKIGNYEIKLNHRKLLDGMFAICGVPAEKFRTVCSSIDKLDKLSFEQVKGELINEKGLAVETAELIGSFMKKRGPPLEILSDLRQDGSPFVENEGSAKALKELAILFGALESSNCVDKVTFDLSLARGLDYYTGVIFEAVFKGTTQVGSIAAGGRYDNLVKMFGAKEEVPAVGISLGIERVFTIMEEQLARDNSQVIRATETQALVVFVGKKGDELSSHAAKLVNELWNVNIKAEYSITNKVMKQIDRAKQSGIPFMVIVGETELRDGVANVKEIAVNKEEAVPRDQVVEELLRRLSLTQSQCNAYVVV</sequence>
<organism evidence="12 13">
    <name type="scientific">Aristolochia fimbriata</name>
    <name type="common">White veined hardy Dutchman's pipe vine</name>
    <dbReference type="NCBI Taxonomy" id="158543"/>
    <lineage>
        <taxon>Eukaryota</taxon>
        <taxon>Viridiplantae</taxon>
        <taxon>Streptophyta</taxon>
        <taxon>Embryophyta</taxon>
        <taxon>Tracheophyta</taxon>
        <taxon>Spermatophyta</taxon>
        <taxon>Magnoliopsida</taxon>
        <taxon>Magnoliidae</taxon>
        <taxon>Piperales</taxon>
        <taxon>Aristolochiaceae</taxon>
        <taxon>Aristolochia</taxon>
    </lineage>
</organism>
<dbReference type="EMBL" id="JAINDJ010000002">
    <property type="protein sequence ID" value="KAG9456188.1"/>
    <property type="molecule type" value="Genomic_DNA"/>
</dbReference>
<keyword evidence="4" id="KW-0436">Ligase</keyword>
<dbReference type="CDD" id="cd00773">
    <property type="entry name" value="HisRS-like_core"/>
    <property type="match status" value="1"/>
</dbReference>
<dbReference type="FunFam" id="3.40.50.800:FF:000012">
    <property type="entry name" value="Histidine--tRNA ligase, cytoplasmic"/>
    <property type="match status" value="1"/>
</dbReference>
<evidence type="ECO:0000313" key="13">
    <source>
        <dbReference type="Proteomes" id="UP000825729"/>
    </source>
</evidence>
<dbReference type="InterPro" id="IPR036621">
    <property type="entry name" value="Anticodon-bd_dom_sf"/>
</dbReference>
<dbReference type="GO" id="GO:0006427">
    <property type="term" value="P:histidyl-tRNA aminoacylation"/>
    <property type="evidence" value="ECO:0007669"/>
    <property type="project" value="InterPro"/>
</dbReference>
<keyword evidence="8" id="KW-0030">Aminoacyl-tRNA synthetase</keyword>
<dbReference type="SUPFAM" id="SSF48557">
    <property type="entry name" value="L-aspartase-like"/>
    <property type="match status" value="1"/>
</dbReference>
<comment type="catalytic activity">
    <reaction evidence="10">
        <text>tRNA(His) + L-histidine + ATP = L-histidyl-tRNA(His) + AMP + diphosphate + H(+)</text>
        <dbReference type="Rhea" id="RHEA:17313"/>
        <dbReference type="Rhea" id="RHEA-COMP:9665"/>
        <dbReference type="Rhea" id="RHEA-COMP:9689"/>
        <dbReference type="ChEBI" id="CHEBI:15378"/>
        <dbReference type="ChEBI" id="CHEBI:30616"/>
        <dbReference type="ChEBI" id="CHEBI:33019"/>
        <dbReference type="ChEBI" id="CHEBI:57595"/>
        <dbReference type="ChEBI" id="CHEBI:78442"/>
        <dbReference type="ChEBI" id="CHEBI:78527"/>
        <dbReference type="ChEBI" id="CHEBI:456215"/>
        <dbReference type="EC" id="6.1.1.21"/>
    </reaction>
</comment>
<dbReference type="GO" id="GO:0005739">
    <property type="term" value="C:mitochondrion"/>
    <property type="evidence" value="ECO:0007669"/>
    <property type="project" value="TreeGrafter"/>
</dbReference>
<dbReference type="Proteomes" id="UP000825729">
    <property type="component" value="Unassembled WGS sequence"/>
</dbReference>
<dbReference type="GO" id="GO:0005524">
    <property type="term" value="F:ATP binding"/>
    <property type="evidence" value="ECO:0007669"/>
    <property type="project" value="UniProtKB-KW"/>
</dbReference>
<evidence type="ECO:0000256" key="10">
    <source>
        <dbReference type="ARBA" id="ARBA00047639"/>
    </source>
</evidence>
<keyword evidence="7" id="KW-0648">Protein biosynthesis</keyword>
<dbReference type="AlphaFoldDB" id="A0AAV7F552"/>
<dbReference type="InterPro" id="IPR033656">
    <property type="entry name" value="HisRS_anticodon"/>
</dbReference>
<name>A0AAV7F552_ARIFI</name>
<dbReference type="SUPFAM" id="SSF52954">
    <property type="entry name" value="Class II aaRS ABD-related"/>
    <property type="match status" value="1"/>
</dbReference>
<dbReference type="InterPro" id="IPR045864">
    <property type="entry name" value="aa-tRNA-synth_II/BPL/LPL"/>
</dbReference>
<keyword evidence="13" id="KW-1185">Reference proteome</keyword>
<dbReference type="InterPro" id="IPR004154">
    <property type="entry name" value="Anticodon-bd"/>
</dbReference>
<dbReference type="HAMAP" id="MF_00127">
    <property type="entry name" value="His_tRNA_synth"/>
    <property type="match status" value="1"/>
</dbReference>
<dbReference type="SUPFAM" id="SSF55681">
    <property type="entry name" value="Class II aaRS and biotin synthetases"/>
    <property type="match status" value="1"/>
</dbReference>
<dbReference type="InterPro" id="IPR008948">
    <property type="entry name" value="L-Aspartase-like"/>
</dbReference>